<protein>
    <recommendedName>
        <fullName evidence="6">mitogen-activated protein kinase kinase</fullName>
        <ecNumber evidence="6">2.7.12.2</ecNumber>
    </recommendedName>
</protein>
<dbReference type="InterPro" id="IPR000719">
    <property type="entry name" value="Prot_kinase_dom"/>
</dbReference>
<evidence type="ECO:0000256" key="2">
    <source>
        <dbReference type="ARBA" id="ARBA00022741"/>
    </source>
</evidence>
<keyword evidence="1" id="KW-0808">Transferase</keyword>
<evidence type="ECO:0000256" key="4">
    <source>
        <dbReference type="ARBA" id="ARBA00022840"/>
    </source>
</evidence>
<feature type="non-terminal residue" evidence="11">
    <location>
        <position position="1"/>
    </location>
</feature>
<proteinExistence type="inferred from homology"/>
<name>A0A0C3B5V7_SERVB</name>
<evidence type="ECO:0000256" key="3">
    <source>
        <dbReference type="ARBA" id="ARBA00022777"/>
    </source>
</evidence>
<dbReference type="InterPro" id="IPR008271">
    <property type="entry name" value="Ser/Thr_kinase_AS"/>
</dbReference>
<feature type="non-terminal residue" evidence="11">
    <location>
        <position position="163"/>
    </location>
</feature>
<dbReference type="EMBL" id="KN824303">
    <property type="protein sequence ID" value="KIM26866.1"/>
    <property type="molecule type" value="Genomic_DNA"/>
</dbReference>
<comment type="catalytic activity">
    <reaction evidence="7">
        <text>L-seryl-[protein] + ATP = O-phospho-L-seryl-[protein] + ADP + H(+)</text>
        <dbReference type="Rhea" id="RHEA:17989"/>
        <dbReference type="Rhea" id="RHEA-COMP:9863"/>
        <dbReference type="Rhea" id="RHEA-COMP:11604"/>
        <dbReference type="ChEBI" id="CHEBI:15378"/>
        <dbReference type="ChEBI" id="CHEBI:29999"/>
        <dbReference type="ChEBI" id="CHEBI:30616"/>
        <dbReference type="ChEBI" id="CHEBI:83421"/>
        <dbReference type="ChEBI" id="CHEBI:456216"/>
        <dbReference type="EC" id="2.7.12.2"/>
    </reaction>
</comment>
<dbReference type="Proteomes" id="UP000054097">
    <property type="component" value="Unassembled WGS sequence"/>
</dbReference>
<dbReference type="GO" id="GO:0005524">
    <property type="term" value="F:ATP binding"/>
    <property type="evidence" value="ECO:0007669"/>
    <property type="project" value="UniProtKB-KW"/>
</dbReference>
<gene>
    <name evidence="11" type="ORF">M408DRAFT_44831</name>
</gene>
<dbReference type="GO" id="GO:0004708">
    <property type="term" value="F:MAP kinase kinase activity"/>
    <property type="evidence" value="ECO:0007669"/>
    <property type="project" value="UniProtKB-EC"/>
</dbReference>
<dbReference type="EC" id="2.7.12.2" evidence="6"/>
<feature type="domain" description="Protein kinase" evidence="10">
    <location>
        <begin position="1"/>
        <end position="163"/>
    </location>
</feature>
<evidence type="ECO:0000256" key="7">
    <source>
        <dbReference type="ARBA" id="ARBA00049014"/>
    </source>
</evidence>
<dbReference type="Gene3D" id="1.10.510.10">
    <property type="entry name" value="Transferase(Phosphotransferase) domain 1"/>
    <property type="match status" value="1"/>
</dbReference>
<dbReference type="SMART" id="SM00220">
    <property type="entry name" value="S_TKc"/>
    <property type="match status" value="1"/>
</dbReference>
<dbReference type="OrthoDB" id="346907at2759"/>
<dbReference type="AlphaFoldDB" id="A0A0C3B5V7"/>
<evidence type="ECO:0000256" key="1">
    <source>
        <dbReference type="ARBA" id="ARBA00022679"/>
    </source>
</evidence>
<dbReference type="PANTHER" id="PTHR48013">
    <property type="entry name" value="DUAL SPECIFICITY MITOGEN-ACTIVATED PROTEIN KINASE KINASE 5-RELATED"/>
    <property type="match status" value="1"/>
</dbReference>
<evidence type="ECO:0000256" key="5">
    <source>
        <dbReference type="ARBA" id="ARBA00038035"/>
    </source>
</evidence>
<comment type="similarity">
    <text evidence="5">Belongs to the protein kinase superfamily. STE Ser/Thr protein kinase family. MAP kinase kinase subfamily.</text>
</comment>
<evidence type="ECO:0000256" key="8">
    <source>
        <dbReference type="ARBA" id="ARBA00049299"/>
    </source>
</evidence>
<keyword evidence="2" id="KW-0547">Nucleotide-binding</keyword>
<comment type="catalytic activity">
    <reaction evidence="8">
        <text>L-threonyl-[protein] + ATP = O-phospho-L-threonyl-[protein] + ADP + H(+)</text>
        <dbReference type="Rhea" id="RHEA:46608"/>
        <dbReference type="Rhea" id="RHEA-COMP:11060"/>
        <dbReference type="Rhea" id="RHEA-COMP:11605"/>
        <dbReference type="ChEBI" id="CHEBI:15378"/>
        <dbReference type="ChEBI" id="CHEBI:30013"/>
        <dbReference type="ChEBI" id="CHEBI:30616"/>
        <dbReference type="ChEBI" id="CHEBI:61977"/>
        <dbReference type="ChEBI" id="CHEBI:456216"/>
        <dbReference type="EC" id="2.7.12.2"/>
    </reaction>
</comment>
<keyword evidence="12" id="KW-1185">Reference proteome</keyword>
<dbReference type="PROSITE" id="PS00108">
    <property type="entry name" value="PROTEIN_KINASE_ST"/>
    <property type="match status" value="1"/>
</dbReference>
<dbReference type="STRING" id="933852.A0A0C3B5V7"/>
<reference evidence="11 12" key="1">
    <citation type="submission" date="2014-04" db="EMBL/GenBank/DDBJ databases">
        <authorList>
            <consortium name="DOE Joint Genome Institute"/>
            <person name="Kuo A."/>
            <person name="Zuccaro A."/>
            <person name="Kohler A."/>
            <person name="Nagy L.G."/>
            <person name="Floudas D."/>
            <person name="Copeland A."/>
            <person name="Barry K.W."/>
            <person name="Cichocki N."/>
            <person name="Veneault-Fourrey C."/>
            <person name="LaButti K."/>
            <person name="Lindquist E.A."/>
            <person name="Lipzen A."/>
            <person name="Lundell T."/>
            <person name="Morin E."/>
            <person name="Murat C."/>
            <person name="Sun H."/>
            <person name="Tunlid A."/>
            <person name="Henrissat B."/>
            <person name="Grigoriev I.V."/>
            <person name="Hibbett D.S."/>
            <person name="Martin F."/>
            <person name="Nordberg H.P."/>
            <person name="Cantor M.N."/>
            <person name="Hua S.X."/>
        </authorList>
    </citation>
    <scope>NUCLEOTIDE SEQUENCE [LARGE SCALE GENOMIC DNA]</scope>
    <source>
        <strain evidence="11 12">MAFF 305830</strain>
    </source>
</reference>
<organism evidence="11 12">
    <name type="scientific">Serendipita vermifera MAFF 305830</name>
    <dbReference type="NCBI Taxonomy" id="933852"/>
    <lineage>
        <taxon>Eukaryota</taxon>
        <taxon>Fungi</taxon>
        <taxon>Dikarya</taxon>
        <taxon>Basidiomycota</taxon>
        <taxon>Agaricomycotina</taxon>
        <taxon>Agaricomycetes</taxon>
        <taxon>Sebacinales</taxon>
        <taxon>Serendipitaceae</taxon>
        <taxon>Serendipita</taxon>
    </lineage>
</organism>
<reference evidence="12" key="2">
    <citation type="submission" date="2015-01" db="EMBL/GenBank/DDBJ databases">
        <title>Evolutionary Origins and Diversification of the Mycorrhizal Mutualists.</title>
        <authorList>
            <consortium name="DOE Joint Genome Institute"/>
            <consortium name="Mycorrhizal Genomics Consortium"/>
            <person name="Kohler A."/>
            <person name="Kuo A."/>
            <person name="Nagy L.G."/>
            <person name="Floudas D."/>
            <person name="Copeland A."/>
            <person name="Barry K.W."/>
            <person name="Cichocki N."/>
            <person name="Veneault-Fourrey C."/>
            <person name="LaButti K."/>
            <person name="Lindquist E.A."/>
            <person name="Lipzen A."/>
            <person name="Lundell T."/>
            <person name="Morin E."/>
            <person name="Murat C."/>
            <person name="Riley R."/>
            <person name="Ohm R."/>
            <person name="Sun H."/>
            <person name="Tunlid A."/>
            <person name="Henrissat B."/>
            <person name="Grigoriev I.V."/>
            <person name="Hibbett D.S."/>
            <person name="Martin F."/>
        </authorList>
    </citation>
    <scope>NUCLEOTIDE SEQUENCE [LARGE SCALE GENOMIC DNA]</scope>
    <source>
        <strain evidence="12">MAFF 305830</strain>
    </source>
</reference>
<comment type="catalytic activity">
    <reaction evidence="9">
        <text>L-tyrosyl-[protein] + ATP = O-phospho-L-tyrosyl-[protein] + ADP + H(+)</text>
        <dbReference type="Rhea" id="RHEA:10596"/>
        <dbReference type="Rhea" id="RHEA-COMP:10136"/>
        <dbReference type="Rhea" id="RHEA-COMP:20101"/>
        <dbReference type="ChEBI" id="CHEBI:15378"/>
        <dbReference type="ChEBI" id="CHEBI:30616"/>
        <dbReference type="ChEBI" id="CHEBI:46858"/>
        <dbReference type="ChEBI" id="CHEBI:61978"/>
        <dbReference type="ChEBI" id="CHEBI:456216"/>
        <dbReference type="EC" id="2.7.12.2"/>
    </reaction>
</comment>
<keyword evidence="4" id="KW-0067">ATP-binding</keyword>
<dbReference type="InterPro" id="IPR011009">
    <property type="entry name" value="Kinase-like_dom_sf"/>
</dbReference>
<evidence type="ECO:0000313" key="12">
    <source>
        <dbReference type="Proteomes" id="UP000054097"/>
    </source>
</evidence>
<dbReference type="PROSITE" id="PS50011">
    <property type="entry name" value="PROTEIN_KINASE_DOM"/>
    <property type="match status" value="1"/>
</dbReference>
<dbReference type="Pfam" id="PF00069">
    <property type="entry name" value="Pkinase"/>
    <property type="match status" value="1"/>
</dbReference>
<evidence type="ECO:0000256" key="9">
    <source>
        <dbReference type="ARBA" id="ARBA00051693"/>
    </source>
</evidence>
<accession>A0A0C3B5V7</accession>
<dbReference type="PANTHER" id="PTHR48013:SF9">
    <property type="entry name" value="DUAL SPECIFICITY MITOGEN-ACTIVATED PROTEIN KINASE KINASE 5"/>
    <property type="match status" value="1"/>
</dbReference>
<sequence>WEGVVKGLAYLHEHNPPIIHGDLKPGNVLIGDDGKPKICDFGLVRIFLEEGHTGMTTTTEYTGTERYLAPELLAGDECVLPTIASDIYALGCLGLAIIYQQLPLCHRKNSLQGRVVSDIRKGIPPAPYSAARVFFEERPWTLISQCWVFNPTMRPMAAMLLDW</sequence>
<evidence type="ECO:0000256" key="6">
    <source>
        <dbReference type="ARBA" id="ARBA00038999"/>
    </source>
</evidence>
<dbReference type="SUPFAM" id="SSF56112">
    <property type="entry name" value="Protein kinase-like (PK-like)"/>
    <property type="match status" value="1"/>
</dbReference>
<evidence type="ECO:0000313" key="11">
    <source>
        <dbReference type="EMBL" id="KIM26866.1"/>
    </source>
</evidence>
<keyword evidence="3" id="KW-0418">Kinase</keyword>
<evidence type="ECO:0000259" key="10">
    <source>
        <dbReference type="PROSITE" id="PS50011"/>
    </source>
</evidence>
<dbReference type="HOGENOM" id="CLU_000288_7_18_1"/>